<dbReference type="Gene3D" id="1.25.40.390">
    <property type="match status" value="1"/>
</dbReference>
<dbReference type="InterPro" id="IPR033985">
    <property type="entry name" value="SusD-like_N"/>
</dbReference>
<name>A0A4Q1JJB3_9BACT</name>
<proteinExistence type="inferred from homology"/>
<dbReference type="GO" id="GO:0009279">
    <property type="term" value="C:cell outer membrane"/>
    <property type="evidence" value="ECO:0007669"/>
    <property type="project" value="UniProtKB-SubCell"/>
</dbReference>
<evidence type="ECO:0000256" key="5">
    <source>
        <dbReference type="ARBA" id="ARBA00023237"/>
    </source>
</evidence>
<dbReference type="InterPro" id="IPR012944">
    <property type="entry name" value="SusD_RagB_dom"/>
</dbReference>
<comment type="caution">
    <text evidence="8">The sequence shown here is derived from an EMBL/GenBank/DDBJ whole genome shotgun (WGS) entry which is preliminary data.</text>
</comment>
<gene>
    <name evidence="8" type="ORF">EO244_12795</name>
</gene>
<reference evidence="8 9" key="1">
    <citation type="submission" date="2019-01" db="EMBL/GenBank/DDBJ databases">
        <title>Ancylomarina salipaludis sp. nov., isolated from a salt marsh.</title>
        <authorList>
            <person name="Yoon J.-H."/>
        </authorList>
    </citation>
    <scope>NUCLEOTIDE SEQUENCE [LARGE SCALE GENOMIC DNA]</scope>
    <source>
        <strain evidence="8 9">SHSM-M15</strain>
    </source>
</reference>
<dbReference type="SUPFAM" id="SSF48452">
    <property type="entry name" value="TPR-like"/>
    <property type="match status" value="1"/>
</dbReference>
<keyword evidence="9" id="KW-1185">Reference proteome</keyword>
<dbReference type="OrthoDB" id="729505at2"/>
<dbReference type="Proteomes" id="UP000289703">
    <property type="component" value="Unassembled WGS sequence"/>
</dbReference>
<evidence type="ECO:0000256" key="1">
    <source>
        <dbReference type="ARBA" id="ARBA00004442"/>
    </source>
</evidence>
<dbReference type="Pfam" id="PF07980">
    <property type="entry name" value="SusD_RagB"/>
    <property type="match status" value="1"/>
</dbReference>
<evidence type="ECO:0000313" key="9">
    <source>
        <dbReference type="Proteomes" id="UP000289703"/>
    </source>
</evidence>
<protein>
    <submittedName>
        <fullName evidence="8">RagB/SusD family nutrient uptake outer membrane protein</fullName>
    </submittedName>
</protein>
<dbReference type="Pfam" id="PF14322">
    <property type="entry name" value="SusD-like_3"/>
    <property type="match status" value="1"/>
</dbReference>
<evidence type="ECO:0000256" key="2">
    <source>
        <dbReference type="ARBA" id="ARBA00006275"/>
    </source>
</evidence>
<evidence type="ECO:0000313" key="8">
    <source>
        <dbReference type="EMBL" id="RXQ90975.1"/>
    </source>
</evidence>
<evidence type="ECO:0000259" key="6">
    <source>
        <dbReference type="Pfam" id="PF07980"/>
    </source>
</evidence>
<evidence type="ECO:0000256" key="4">
    <source>
        <dbReference type="ARBA" id="ARBA00023136"/>
    </source>
</evidence>
<evidence type="ECO:0000259" key="7">
    <source>
        <dbReference type="Pfam" id="PF14322"/>
    </source>
</evidence>
<keyword evidence="4" id="KW-0472">Membrane</keyword>
<evidence type="ECO:0000256" key="3">
    <source>
        <dbReference type="ARBA" id="ARBA00022729"/>
    </source>
</evidence>
<keyword evidence="3" id="KW-0732">Signal</keyword>
<dbReference type="EMBL" id="SAXA01000012">
    <property type="protein sequence ID" value="RXQ90975.1"/>
    <property type="molecule type" value="Genomic_DNA"/>
</dbReference>
<sequence>MKKYIYILFVMNVLWGCDSYLEEAPSKSTNLPLETIEQLDALLGNYSYFYQDGSRNAVLCTDDWEVSKSLYDGYNGSAYRSMEIAQVSTWDVENTAYDGREYLWSGEYTKIFYANMVLYYLDAVTGSEEQKAELKAEAYLIKAYSYWLLVNNFCLPYDESTKNELGISLKNSVSFEESIARSTLEETYIEIENCLEEALKLKSTIVKGGTFRPWRGNSSAAKAFAARYYLSVNNYTKALQYANAALGEYSELFDYNSEMAFYESTVTVNNEEVEVNYPDTYNFTTSDILSYKEFYYARVSYHGYAWYVPSQTLMGLYDKDTDLRYKYNFVENYSYTRDRTGISYPGYVAMGMYNIPSGPTTSEMILIKAEAMARTGNWQDAMNVLEQLRIKRIDSNKYVELTANSQEEAVKLIMKERRIERPFVFTWYDYRRYNTNEVDYDDVNLSREFYPYNSSTVLNGEPLVTYELKKGDRKWARPIPNTEVESSLGEIKQNTY</sequence>
<feature type="domain" description="RagB/SusD" evidence="6">
    <location>
        <begin position="361"/>
        <end position="495"/>
    </location>
</feature>
<dbReference type="RefSeq" id="WP_129255076.1">
    <property type="nucleotide sequence ID" value="NZ_SAXA01000012.1"/>
</dbReference>
<dbReference type="InterPro" id="IPR011990">
    <property type="entry name" value="TPR-like_helical_dom_sf"/>
</dbReference>
<dbReference type="AlphaFoldDB" id="A0A4Q1JJB3"/>
<comment type="similarity">
    <text evidence="2">Belongs to the SusD family.</text>
</comment>
<accession>A0A4Q1JJB3</accession>
<feature type="domain" description="SusD-like N-terminal" evidence="7">
    <location>
        <begin position="20"/>
        <end position="230"/>
    </location>
</feature>
<comment type="subcellular location">
    <subcellularLocation>
        <location evidence="1">Cell outer membrane</location>
    </subcellularLocation>
</comment>
<organism evidence="8 9">
    <name type="scientific">Ancylomarina salipaludis</name>
    <dbReference type="NCBI Taxonomy" id="2501299"/>
    <lineage>
        <taxon>Bacteria</taxon>
        <taxon>Pseudomonadati</taxon>
        <taxon>Bacteroidota</taxon>
        <taxon>Bacteroidia</taxon>
        <taxon>Marinilabiliales</taxon>
        <taxon>Marinifilaceae</taxon>
        <taxon>Ancylomarina</taxon>
    </lineage>
</organism>
<keyword evidence="5" id="KW-0998">Cell outer membrane</keyword>